<evidence type="ECO:0000313" key="5">
    <source>
        <dbReference type="Proteomes" id="UP000503462"/>
    </source>
</evidence>
<dbReference type="Pfam" id="PF22725">
    <property type="entry name" value="GFO_IDH_MocA_C3"/>
    <property type="match status" value="1"/>
</dbReference>
<evidence type="ECO:0000313" key="4">
    <source>
        <dbReference type="EMBL" id="QIW99617.1"/>
    </source>
</evidence>
<evidence type="ECO:0000259" key="2">
    <source>
        <dbReference type="Pfam" id="PF01408"/>
    </source>
</evidence>
<protein>
    <submittedName>
        <fullName evidence="4">Uncharacterized protein</fullName>
    </submittedName>
</protein>
<comment type="similarity">
    <text evidence="1">Belongs to the Gfo/Idh/MocA family.</text>
</comment>
<dbReference type="PANTHER" id="PTHR43054:SF1">
    <property type="entry name" value="SCYLLO-INOSITOL 2-DEHYDROGENASE (NADP(+)) IOLU"/>
    <property type="match status" value="1"/>
</dbReference>
<proteinExistence type="inferred from homology"/>
<dbReference type="SUPFAM" id="SSF51735">
    <property type="entry name" value="NAD(P)-binding Rossmann-fold domains"/>
    <property type="match status" value="1"/>
</dbReference>
<dbReference type="InterPro" id="IPR036291">
    <property type="entry name" value="NAD(P)-bd_dom_sf"/>
</dbReference>
<organism evidence="4 5">
    <name type="scientific">Peltaster fructicola</name>
    <dbReference type="NCBI Taxonomy" id="286661"/>
    <lineage>
        <taxon>Eukaryota</taxon>
        <taxon>Fungi</taxon>
        <taxon>Dikarya</taxon>
        <taxon>Ascomycota</taxon>
        <taxon>Pezizomycotina</taxon>
        <taxon>Dothideomycetes</taxon>
        <taxon>Dothideomycetes incertae sedis</taxon>
        <taxon>Peltaster</taxon>
    </lineage>
</organism>
<dbReference type="OrthoDB" id="2129491at2759"/>
<dbReference type="Pfam" id="PF01408">
    <property type="entry name" value="GFO_IDH_MocA"/>
    <property type="match status" value="1"/>
</dbReference>
<dbReference type="AlphaFoldDB" id="A0A6H0XYF0"/>
<feature type="domain" description="GFO/IDH/MocA-like oxidoreductase" evidence="3">
    <location>
        <begin position="130"/>
        <end position="250"/>
    </location>
</feature>
<name>A0A6H0XYF0_9PEZI</name>
<keyword evidence="5" id="KW-1185">Reference proteome</keyword>
<evidence type="ECO:0000256" key="1">
    <source>
        <dbReference type="ARBA" id="ARBA00010928"/>
    </source>
</evidence>
<feature type="domain" description="Gfo/Idh/MocA-like oxidoreductase N-terminal" evidence="2">
    <location>
        <begin position="4"/>
        <end position="121"/>
    </location>
</feature>
<dbReference type="Proteomes" id="UP000503462">
    <property type="component" value="Chromosome 3"/>
</dbReference>
<accession>A0A6H0XYF0</accession>
<dbReference type="InterPro" id="IPR055170">
    <property type="entry name" value="GFO_IDH_MocA-like_dom"/>
</dbReference>
<dbReference type="GO" id="GO:0000166">
    <property type="term" value="F:nucleotide binding"/>
    <property type="evidence" value="ECO:0007669"/>
    <property type="project" value="InterPro"/>
</dbReference>
<sequence length="331" mass="36993">MPITYAIVGTNWITDTWITAAQKTGSFQLHAVYSRTRETAEKFGSRYGCTKYYTSLDELAADKDLQLVYIASPNNLHYEQAKQMIEAGKHILLEKPATSTVAELEDLFRLAKHKGVILIEAYRHIQEANFKRLEKFLEEKKLGEIYGASVTYASYSSRYNNVLAGERPNIFTLDFSGGSLVDVGVYPVTFAVTLFGQPISQTYAPFVCRTGVDGGGMIILKYKDFGVQINNSKVYKSTAPTEIYGEKGTLVVDTTAGISSIVFHGSDKTEQELATSKTENFMEEEAKEFARIIEQHDKAAIARLEEISKSVIKVTTALRYENGLYYPADKK</sequence>
<dbReference type="Gene3D" id="3.30.360.10">
    <property type="entry name" value="Dihydrodipicolinate Reductase, domain 2"/>
    <property type="match status" value="1"/>
</dbReference>
<dbReference type="InterPro" id="IPR000683">
    <property type="entry name" value="Gfo/Idh/MocA-like_OxRdtase_N"/>
</dbReference>
<dbReference type="Gene3D" id="3.40.50.720">
    <property type="entry name" value="NAD(P)-binding Rossmann-like Domain"/>
    <property type="match status" value="1"/>
</dbReference>
<dbReference type="EMBL" id="CP051141">
    <property type="protein sequence ID" value="QIW99617.1"/>
    <property type="molecule type" value="Genomic_DNA"/>
</dbReference>
<dbReference type="SUPFAM" id="SSF55347">
    <property type="entry name" value="Glyceraldehyde-3-phosphate dehydrogenase-like, C-terminal domain"/>
    <property type="match status" value="1"/>
</dbReference>
<evidence type="ECO:0000259" key="3">
    <source>
        <dbReference type="Pfam" id="PF22725"/>
    </source>
</evidence>
<dbReference type="PANTHER" id="PTHR43054">
    <property type="match status" value="1"/>
</dbReference>
<gene>
    <name evidence="4" type="ORF">AMS68_005135</name>
</gene>
<reference evidence="4 5" key="1">
    <citation type="journal article" date="2016" name="Sci. Rep.">
        <title>Peltaster fructicola genome reveals evolution from an invasive phytopathogen to an ectophytic parasite.</title>
        <authorList>
            <person name="Xu C."/>
            <person name="Chen H."/>
            <person name="Gleason M.L."/>
            <person name="Xu J.R."/>
            <person name="Liu H."/>
            <person name="Zhang R."/>
            <person name="Sun G."/>
        </authorList>
    </citation>
    <scope>NUCLEOTIDE SEQUENCE [LARGE SCALE GENOMIC DNA]</scope>
    <source>
        <strain evidence="4 5">LNHT1506</strain>
    </source>
</reference>